<keyword evidence="2" id="KW-1185">Reference proteome</keyword>
<dbReference type="EMBL" id="CAAALY010280519">
    <property type="protein sequence ID" value="VEL43334.1"/>
    <property type="molecule type" value="Genomic_DNA"/>
</dbReference>
<name>A0A448XRS4_9PLAT</name>
<evidence type="ECO:0000313" key="2">
    <source>
        <dbReference type="Proteomes" id="UP000784294"/>
    </source>
</evidence>
<protein>
    <submittedName>
        <fullName evidence="1">Uncharacterized protein</fullName>
    </submittedName>
</protein>
<organism evidence="1 2">
    <name type="scientific">Protopolystoma xenopodis</name>
    <dbReference type="NCBI Taxonomy" id="117903"/>
    <lineage>
        <taxon>Eukaryota</taxon>
        <taxon>Metazoa</taxon>
        <taxon>Spiralia</taxon>
        <taxon>Lophotrochozoa</taxon>
        <taxon>Platyhelminthes</taxon>
        <taxon>Monogenea</taxon>
        <taxon>Polyopisthocotylea</taxon>
        <taxon>Polystomatidea</taxon>
        <taxon>Polystomatidae</taxon>
        <taxon>Protopolystoma</taxon>
    </lineage>
</organism>
<accession>A0A448XRS4</accession>
<dbReference type="AlphaFoldDB" id="A0A448XRS4"/>
<proteinExistence type="predicted"/>
<evidence type="ECO:0000313" key="1">
    <source>
        <dbReference type="EMBL" id="VEL43334.1"/>
    </source>
</evidence>
<comment type="caution">
    <text evidence="1">The sequence shown here is derived from an EMBL/GenBank/DDBJ whole genome shotgun (WGS) entry which is preliminary data.</text>
</comment>
<gene>
    <name evidence="1" type="ORF">PXEA_LOCUS36774</name>
</gene>
<dbReference type="Proteomes" id="UP000784294">
    <property type="component" value="Unassembled WGS sequence"/>
</dbReference>
<sequence>MVAASKASSPTNRHILATRSSSNSFHRLLGANAFPRLGL</sequence>
<reference evidence="1" key="1">
    <citation type="submission" date="2018-11" db="EMBL/GenBank/DDBJ databases">
        <authorList>
            <consortium name="Pathogen Informatics"/>
        </authorList>
    </citation>
    <scope>NUCLEOTIDE SEQUENCE</scope>
</reference>